<dbReference type="Gene3D" id="3.30.300.30">
    <property type="match status" value="1"/>
</dbReference>
<dbReference type="FunFam" id="3.30.300.30:FF:000007">
    <property type="entry name" value="4-coumarate--CoA ligase 2"/>
    <property type="match status" value="1"/>
</dbReference>
<dbReference type="PANTHER" id="PTHR24096">
    <property type="entry name" value="LONG-CHAIN-FATTY-ACID--COA LIGASE"/>
    <property type="match status" value="1"/>
</dbReference>
<comment type="caution">
    <text evidence="4">The sequence shown here is derived from an EMBL/GenBank/DDBJ whole genome shotgun (WGS) entry which is preliminary data.</text>
</comment>
<dbReference type="GO" id="GO:0016405">
    <property type="term" value="F:CoA-ligase activity"/>
    <property type="evidence" value="ECO:0007669"/>
    <property type="project" value="TreeGrafter"/>
</dbReference>
<dbReference type="InterPro" id="IPR042099">
    <property type="entry name" value="ANL_N_sf"/>
</dbReference>
<keyword evidence="4" id="KW-0436">Ligase</keyword>
<dbReference type="InterPro" id="IPR025110">
    <property type="entry name" value="AMP-bd_C"/>
</dbReference>
<evidence type="ECO:0000313" key="4">
    <source>
        <dbReference type="EMBL" id="KAF5710929.1"/>
    </source>
</evidence>
<comment type="similarity">
    <text evidence="1">Belongs to the ATP-dependent AMP-binding enzyme family.</text>
</comment>
<dbReference type="Proteomes" id="UP000544331">
    <property type="component" value="Unassembled WGS sequence"/>
</dbReference>
<dbReference type="SUPFAM" id="SSF56801">
    <property type="entry name" value="Acetyl-CoA synthetase-like"/>
    <property type="match status" value="1"/>
</dbReference>
<dbReference type="PANTHER" id="PTHR24096:SF422">
    <property type="entry name" value="BCDNA.GH02901"/>
    <property type="match status" value="1"/>
</dbReference>
<gene>
    <name evidence="4" type="ORF">FMUND_9280</name>
</gene>
<dbReference type="OrthoDB" id="6509636at2759"/>
<dbReference type="EMBL" id="JAAOAN010000319">
    <property type="protein sequence ID" value="KAF5710929.1"/>
    <property type="molecule type" value="Genomic_DNA"/>
</dbReference>
<dbReference type="Gene3D" id="3.40.50.12780">
    <property type="entry name" value="N-terminal domain of ligase-like"/>
    <property type="match status" value="1"/>
</dbReference>
<keyword evidence="5" id="KW-1185">Reference proteome</keyword>
<proteinExistence type="inferred from homology"/>
<dbReference type="AlphaFoldDB" id="A0A8H5YF39"/>
<feature type="domain" description="AMP-binding enzyme C-terminal" evidence="3">
    <location>
        <begin position="475"/>
        <end position="555"/>
    </location>
</feature>
<protein>
    <submittedName>
        <fullName evidence="4">Phenylacetyl ligase</fullName>
    </submittedName>
</protein>
<dbReference type="InterPro" id="IPR045851">
    <property type="entry name" value="AMP-bd_C_sf"/>
</dbReference>
<evidence type="ECO:0000259" key="2">
    <source>
        <dbReference type="Pfam" id="PF00501"/>
    </source>
</evidence>
<dbReference type="Pfam" id="PF00501">
    <property type="entry name" value="AMP-binding"/>
    <property type="match status" value="1"/>
</dbReference>
<name>A0A8H5YF39_9HYPO</name>
<evidence type="ECO:0000256" key="1">
    <source>
        <dbReference type="ARBA" id="ARBA00006432"/>
    </source>
</evidence>
<evidence type="ECO:0000259" key="3">
    <source>
        <dbReference type="Pfam" id="PF13193"/>
    </source>
</evidence>
<dbReference type="InterPro" id="IPR000873">
    <property type="entry name" value="AMP-dep_synth/lig_dom"/>
</dbReference>
<dbReference type="Pfam" id="PF13193">
    <property type="entry name" value="AMP-binding_C"/>
    <property type="match status" value="1"/>
</dbReference>
<sequence length="576" mass="64200">MVFYPPSWVPNLPIDPPDSVSVAEFMSSEEYGRFPIAKARHPYTCGLTGKTRTAEEVIRREDFLARGIGKALQFDSQSGSEWDRVCVIFSLNTIDYIPLTHSIHRLNGIASLSSAALSASELEHQLRASRAKAIFTCAPLLETALKAIETVDISRENVFLLPVPGATSRHGFKTIDDLIQDGEKLPALLPLQWTKGQGARQTAYLLYSSGTSVWKKPVMLSHYNIISGIIQTCTFDSVSRKADGIDTQVMLGVLPFSHVFGLMLITHLGTYRGDKIIVMPRFEFEPFLSAVSRFKIQQLPIVPPIVIQMLDRRELCRKYDLSSVRFVYTGAAPLGKETVDDLLSLYPKCRLGQGYGMTETATVFIQSSEHDTQVGTTGSLLPAAKARIVDPDGKEITEYEKPGELLIQSPTVSLGYFNNPKATAETFFEDTDGRWIRTGDEVLVRMSESGNEHFVVVDRVKELIKVKGHQVAPAELESHLLTHPAVSDCAVIQIPDARAGEVPKAFVVKAEQANKSDEDLARDIERYVEEHKARYKWLKGGVEFIDAIPKSPTGKILRRKLRDREREARKERGAKL</sequence>
<organism evidence="4 5">
    <name type="scientific">Fusarium mundagurra</name>
    <dbReference type="NCBI Taxonomy" id="1567541"/>
    <lineage>
        <taxon>Eukaryota</taxon>
        <taxon>Fungi</taxon>
        <taxon>Dikarya</taxon>
        <taxon>Ascomycota</taxon>
        <taxon>Pezizomycotina</taxon>
        <taxon>Sordariomycetes</taxon>
        <taxon>Hypocreomycetidae</taxon>
        <taxon>Hypocreales</taxon>
        <taxon>Nectriaceae</taxon>
        <taxon>Fusarium</taxon>
        <taxon>Fusarium fujikuroi species complex</taxon>
    </lineage>
</organism>
<evidence type="ECO:0000313" key="5">
    <source>
        <dbReference type="Proteomes" id="UP000544331"/>
    </source>
</evidence>
<feature type="domain" description="AMP-dependent synthetase/ligase" evidence="2">
    <location>
        <begin position="83"/>
        <end position="417"/>
    </location>
</feature>
<accession>A0A8H5YF39</accession>
<reference evidence="4 5" key="1">
    <citation type="submission" date="2020-05" db="EMBL/GenBank/DDBJ databases">
        <title>Identification and distribution of gene clusters putatively required for synthesis of sphingolipid metabolism inhibitors in phylogenetically diverse species of the filamentous fungus Fusarium.</title>
        <authorList>
            <person name="Kim H.-S."/>
            <person name="Busman M."/>
            <person name="Brown D.W."/>
            <person name="Divon H."/>
            <person name="Uhlig S."/>
            <person name="Proctor R.H."/>
        </authorList>
    </citation>
    <scope>NUCLEOTIDE SEQUENCE [LARGE SCALE GENOMIC DNA]</scope>
    <source>
        <strain evidence="4 5">NRRL 66235</strain>
    </source>
</reference>